<comment type="caution">
    <text evidence="1">The sequence shown here is derived from an EMBL/GenBank/DDBJ whole genome shotgun (WGS) entry which is preliminary data.</text>
</comment>
<evidence type="ECO:0000313" key="1">
    <source>
        <dbReference type="EMBL" id="KAK1846209.1"/>
    </source>
</evidence>
<sequence>MDGKGMMRSHIYDFSAQGGPGWKKARKPLEDHGLHTARAEWERLVSSERELRGVTHLLAAEDARRETLTACFPTPVTVPSSPSPSPRIPSSDICEHEALRAPQHSSALAQGTIGT</sequence>
<organism evidence="1 2">
    <name type="scientific">Colletotrichum chrysophilum</name>
    <dbReference type="NCBI Taxonomy" id="1836956"/>
    <lineage>
        <taxon>Eukaryota</taxon>
        <taxon>Fungi</taxon>
        <taxon>Dikarya</taxon>
        <taxon>Ascomycota</taxon>
        <taxon>Pezizomycotina</taxon>
        <taxon>Sordariomycetes</taxon>
        <taxon>Hypocreomycetidae</taxon>
        <taxon>Glomerellales</taxon>
        <taxon>Glomerellaceae</taxon>
        <taxon>Colletotrichum</taxon>
        <taxon>Colletotrichum gloeosporioides species complex</taxon>
    </lineage>
</organism>
<reference evidence="1" key="1">
    <citation type="submission" date="2023-01" db="EMBL/GenBank/DDBJ databases">
        <title>Colletotrichum chrysophilum M932 genome sequence.</title>
        <authorList>
            <person name="Baroncelli R."/>
        </authorList>
    </citation>
    <scope>NUCLEOTIDE SEQUENCE</scope>
    <source>
        <strain evidence="1">M932</strain>
    </source>
</reference>
<evidence type="ECO:0000313" key="2">
    <source>
        <dbReference type="Proteomes" id="UP001243330"/>
    </source>
</evidence>
<protein>
    <submittedName>
        <fullName evidence="1">Uncharacterized protein</fullName>
    </submittedName>
</protein>
<accession>A0AAD9ECM0</accession>
<dbReference type="AlphaFoldDB" id="A0AAD9ECM0"/>
<gene>
    <name evidence="1" type="ORF">CCHR01_11160</name>
</gene>
<name>A0AAD9ECM0_9PEZI</name>
<keyword evidence="2" id="KW-1185">Reference proteome</keyword>
<dbReference type="EMBL" id="JAQOWY010000244">
    <property type="protein sequence ID" value="KAK1846209.1"/>
    <property type="molecule type" value="Genomic_DNA"/>
</dbReference>
<proteinExistence type="predicted"/>
<dbReference type="Proteomes" id="UP001243330">
    <property type="component" value="Unassembled WGS sequence"/>
</dbReference>